<gene>
    <name evidence="2" type="ORF">yc1106_01843</name>
</gene>
<dbReference type="EMBL" id="CP089274">
    <property type="protein sequence ID" value="USP74569.1"/>
    <property type="molecule type" value="Genomic_DNA"/>
</dbReference>
<keyword evidence="3" id="KW-1185">Reference proteome</keyword>
<evidence type="ECO:0000313" key="3">
    <source>
        <dbReference type="Proteomes" id="UP001056012"/>
    </source>
</evidence>
<organism evidence="2 3">
    <name type="scientific">Curvularia clavata</name>
    <dbReference type="NCBI Taxonomy" id="95742"/>
    <lineage>
        <taxon>Eukaryota</taxon>
        <taxon>Fungi</taxon>
        <taxon>Dikarya</taxon>
        <taxon>Ascomycota</taxon>
        <taxon>Pezizomycotina</taxon>
        <taxon>Dothideomycetes</taxon>
        <taxon>Pleosporomycetidae</taxon>
        <taxon>Pleosporales</taxon>
        <taxon>Pleosporineae</taxon>
        <taxon>Pleosporaceae</taxon>
        <taxon>Curvularia</taxon>
    </lineage>
</organism>
<dbReference type="OrthoDB" id="5372859at2759"/>
<reference evidence="2" key="1">
    <citation type="submission" date="2021-12" db="EMBL/GenBank/DDBJ databases">
        <title>Curvularia clavata genome.</title>
        <authorList>
            <person name="Cao Y."/>
        </authorList>
    </citation>
    <scope>NUCLEOTIDE SEQUENCE</scope>
    <source>
        <strain evidence="2">Yc1106</strain>
    </source>
</reference>
<dbReference type="VEuPathDB" id="FungiDB:yc1106_01843"/>
<evidence type="ECO:0000256" key="1">
    <source>
        <dbReference type="SAM" id="MobiDB-lite"/>
    </source>
</evidence>
<feature type="compositionally biased region" description="Basic and acidic residues" evidence="1">
    <location>
        <begin position="239"/>
        <end position="251"/>
    </location>
</feature>
<dbReference type="AlphaFoldDB" id="A0A9Q8Z494"/>
<dbReference type="Proteomes" id="UP001056012">
    <property type="component" value="Chromosome 1"/>
</dbReference>
<evidence type="ECO:0000313" key="2">
    <source>
        <dbReference type="EMBL" id="USP74569.1"/>
    </source>
</evidence>
<accession>A0A9Q8Z494</accession>
<sequence length="319" mass="36408">MATMSDPSTYFKVLVSPQIPSELVLHTIQYLPFNKGALISALRSAHPRLRALISTYEQSLTGHFMLKELRHAATDFPCKCGRNFDWLADCVRSYDVLDDILDSLCSEYNFWAISPHNASLANAGLLLLFRISSLEKHKDKLSYISSLQRDPLIAIYLVLHHATLSARYNGEGWISQDTYGQFMDGDQLELRNELEFCFAEAALSIGPSFISDTLLHYDGPESETTLLNFYHEHGTHDWEWPQEHGKGEFEPPRTQGPRRNESEMERSLFTVLLEHLAELMQCELRDVRARVEQDLESAHHPLAYLSLGGKERLLEGKNL</sequence>
<protein>
    <submittedName>
        <fullName evidence="2">Uncharacterized protein</fullName>
    </submittedName>
</protein>
<proteinExistence type="predicted"/>
<feature type="region of interest" description="Disordered" evidence="1">
    <location>
        <begin position="239"/>
        <end position="263"/>
    </location>
</feature>
<name>A0A9Q8Z494_CURCL</name>